<name>A0A7V8VAA0_9BACT</name>
<dbReference type="EMBL" id="JABRWO010000021">
    <property type="protein sequence ID" value="MBA2117843.1"/>
    <property type="molecule type" value="Genomic_DNA"/>
</dbReference>
<protein>
    <submittedName>
        <fullName evidence="1">Uncharacterized protein</fullName>
    </submittedName>
</protein>
<organism evidence="1 2">
    <name type="scientific">Bremerella alba</name>
    <dbReference type="NCBI Taxonomy" id="980252"/>
    <lineage>
        <taxon>Bacteria</taxon>
        <taxon>Pseudomonadati</taxon>
        <taxon>Planctomycetota</taxon>
        <taxon>Planctomycetia</taxon>
        <taxon>Pirellulales</taxon>
        <taxon>Pirellulaceae</taxon>
        <taxon>Bremerella</taxon>
    </lineage>
</organism>
<gene>
    <name evidence="1" type="ORF">HOV93_50490</name>
</gene>
<comment type="caution">
    <text evidence="1">The sequence shown here is derived from an EMBL/GenBank/DDBJ whole genome shotgun (WGS) entry which is preliminary data.</text>
</comment>
<reference evidence="1 2" key="1">
    <citation type="submission" date="2020-05" db="EMBL/GenBank/DDBJ databases">
        <title>Bremerella alba sp. nov., a novel planctomycete isolated from the surface of the macroalga Fucus spiralis.</title>
        <authorList>
            <person name="Godinho O."/>
            <person name="Botelho R."/>
            <person name="Albuquerque L."/>
            <person name="Wiegand S."/>
            <person name="Da Costa M.S."/>
            <person name="Lobo-Da-Cunha A."/>
            <person name="Jogler C."/>
            <person name="Lage O.M."/>
        </authorList>
    </citation>
    <scope>NUCLEOTIDE SEQUENCE [LARGE SCALE GENOMIC DNA]</scope>
    <source>
        <strain evidence="1 2">FF15</strain>
    </source>
</reference>
<sequence>MQSQRLTGTGTSRNDPDALAGLSQITHHGAIAVMET</sequence>
<keyword evidence="2" id="KW-1185">Reference proteome</keyword>
<dbReference type="Proteomes" id="UP000551616">
    <property type="component" value="Unassembled WGS sequence"/>
</dbReference>
<evidence type="ECO:0000313" key="1">
    <source>
        <dbReference type="EMBL" id="MBA2117843.1"/>
    </source>
</evidence>
<accession>A0A7V8VAA0</accession>
<dbReference type="AlphaFoldDB" id="A0A7V8VAA0"/>
<proteinExistence type="predicted"/>
<evidence type="ECO:0000313" key="2">
    <source>
        <dbReference type="Proteomes" id="UP000551616"/>
    </source>
</evidence>